<dbReference type="InterPro" id="IPR010982">
    <property type="entry name" value="Lambda_DNA-bd_dom_sf"/>
</dbReference>
<evidence type="ECO:0000313" key="1">
    <source>
        <dbReference type="EMBL" id="QCD42203.1"/>
    </source>
</evidence>
<accession>A0A4P7W2N4</accession>
<protein>
    <submittedName>
        <fullName evidence="1">Uncharacterized protein</fullName>
    </submittedName>
</protein>
<reference evidence="2" key="1">
    <citation type="submission" date="2019-02" db="EMBL/GenBank/DDBJ databases">
        <title>Isolation and identification of novel species under the genus Muribaculum.</title>
        <authorList>
            <person name="Miyake S."/>
            <person name="Ding Y."/>
            <person name="Low A."/>
            <person name="Soh M."/>
            <person name="Seedorf H."/>
        </authorList>
    </citation>
    <scope>NUCLEOTIDE SEQUENCE [LARGE SCALE GENOMIC DNA]</scope>
    <source>
        <strain evidence="2">H5</strain>
    </source>
</reference>
<dbReference type="AlphaFoldDB" id="A0A4P7W2N4"/>
<name>A0A4P7W2N4_9BACT</name>
<sequence length="125" mass="13552">MKHLGQLLKKHIETNHIKKRDVAGAADISYNYLSTLFNKETMDCALWEKLCAGAGLNPAIAFDIPDKGNKSYSDIQAHTVVGSATVMIGAEQKTLLDLLAEKERLIQVLIAASGLNIGTTKGQDQ</sequence>
<dbReference type="SUPFAM" id="SSF47413">
    <property type="entry name" value="lambda repressor-like DNA-binding domains"/>
    <property type="match status" value="1"/>
</dbReference>
<dbReference type="EMBL" id="CP039396">
    <property type="protein sequence ID" value="QCD42203.1"/>
    <property type="molecule type" value="Genomic_DNA"/>
</dbReference>
<keyword evidence="2" id="KW-1185">Reference proteome</keyword>
<dbReference type="GO" id="GO:0003677">
    <property type="term" value="F:DNA binding"/>
    <property type="evidence" value="ECO:0007669"/>
    <property type="project" value="InterPro"/>
</dbReference>
<dbReference type="KEGG" id="ddb:E7747_07890"/>
<proteinExistence type="predicted"/>
<dbReference type="Proteomes" id="UP000297149">
    <property type="component" value="Chromosome"/>
</dbReference>
<evidence type="ECO:0000313" key="2">
    <source>
        <dbReference type="Proteomes" id="UP000297149"/>
    </source>
</evidence>
<organism evidence="1 2">
    <name type="scientific">Duncaniella dubosii</name>
    <dbReference type="NCBI Taxonomy" id="2518971"/>
    <lineage>
        <taxon>Bacteria</taxon>
        <taxon>Pseudomonadati</taxon>
        <taxon>Bacteroidota</taxon>
        <taxon>Bacteroidia</taxon>
        <taxon>Bacteroidales</taxon>
        <taxon>Muribaculaceae</taxon>
        <taxon>Duncaniella</taxon>
    </lineage>
</organism>
<gene>
    <name evidence="1" type="ORF">E7747_07890</name>
</gene>
<dbReference type="RefSeq" id="WP_136415238.1">
    <property type="nucleotide sequence ID" value="NZ_CAXHQF010000003.1"/>
</dbReference>